<name>N2ANF1_9FIRM</name>
<keyword evidence="3" id="KW-1185">Reference proteome</keyword>
<dbReference type="AlphaFoldDB" id="N2ANF1"/>
<comment type="caution">
    <text evidence="2">The sequence shown here is derived from an EMBL/GenBank/DDBJ whole genome shotgun (WGS) entry which is preliminary data.</text>
</comment>
<dbReference type="HOGENOM" id="CLU_067283_1_0_9"/>
<sequence>MGQEEIAYQNKDITSKVLAENFKGKTFRVYGLDLPEIREARPTDIPAIRANELRMDNLFELEDDTVAILDYESDYDKNDKVKYLNYLTGVANRYQKEKRGCPQLRMVVIYTGDISRGQVSSEYNIGAVKLHTETAFLSELDSDGIMERLKSKVERNKMLTDEELMEFIILPLSYRKKEEKEKRVRETVELAAKIQDRGQQVFTLAGILAFTDKIIDMETANKIRRAIEMTQVAMIFEEEKQQAVEAERKKAADLLEAERKKAAASEKQVVEKMLKKGYSTEEIVFLVSNYSEKDVEALRKNL</sequence>
<dbReference type="PATRIC" id="fig|1235802.3.peg.1873"/>
<dbReference type="eggNOG" id="COG5464">
    <property type="taxonomic scope" value="Bacteria"/>
</dbReference>
<gene>
    <name evidence="2" type="ORF">C823_01769</name>
</gene>
<dbReference type="STRING" id="1235802.C823_01769"/>
<dbReference type="Proteomes" id="UP000012589">
    <property type="component" value="Unassembled WGS sequence"/>
</dbReference>
<dbReference type="EMBL" id="AQFT01000056">
    <property type="protein sequence ID" value="EMZ29676.1"/>
    <property type="molecule type" value="Genomic_DNA"/>
</dbReference>
<evidence type="ECO:0000256" key="1">
    <source>
        <dbReference type="SAM" id="Coils"/>
    </source>
</evidence>
<organism evidence="2 3">
    <name type="scientific">Eubacterium plexicaudatum ASF492</name>
    <dbReference type="NCBI Taxonomy" id="1235802"/>
    <lineage>
        <taxon>Bacteria</taxon>
        <taxon>Bacillati</taxon>
        <taxon>Bacillota</taxon>
        <taxon>Clostridia</taxon>
        <taxon>Eubacteriales</taxon>
        <taxon>Eubacteriaceae</taxon>
        <taxon>Eubacterium</taxon>
    </lineage>
</organism>
<evidence type="ECO:0000313" key="2">
    <source>
        <dbReference type="EMBL" id="EMZ29676.1"/>
    </source>
</evidence>
<reference evidence="2 3" key="1">
    <citation type="journal article" date="2014" name="Genome Announc.">
        <title>Draft genome sequences of the altered schaedler flora, a defined bacterial community from gnotobiotic mice.</title>
        <authorList>
            <person name="Wannemuehler M.J."/>
            <person name="Overstreet A.M."/>
            <person name="Ward D.V."/>
            <person name="Phillips G.J."/>
        </authorList>
    </citation>
    <scope>NUCLEOTIDE SEQUENCE [LARGE SCALE GENOMIC DNA]</scope>
    <source>
        <strain evidence="2 3">ASF492</strain>
    </source>
</reference>
<proteinExistence type="predicted"/>
<protein>
    <submittedName>
        <fullName evidence="2">Uncharacterized protein</fullName>
    </submittedName>
</protein>
<evidence type="ECO:0000313" key="3">
    <source>
        <dbReference type="Proteomes" id="UP000012589"/>
    </source>
</evidence>
<keyword evidence="1" id="KW-0175">Coiled coil</keyword>
<accession>N2ANF1</accession>
<feature type="coiled-coil region" evidence="1">
    <location>
        <begin position="237"/>
        <end position="268"/>
    </location>
</feature>